<dbReference type="PANTHER" id="PTHR11669">
    <property type="entry name" value="REPLICATION FACTOR C / DNA POLYMERASE III GAMMA-TAU SUBUNIT"/>
    <property type="match status" value="1"/>
</dbReference>
<dbReference type="GO" id="GO:0006261">
    <property type="term" value="P:DNA-templated DNA replication"/>
    <property type="evidence" value="ECO:0007669"/>
    <property type="project" value="TreeGrafter"/>
</dbReference>
<reference evidence="2 3" key="1">
    <citation type="journal article" date="2018" name="Nat. Biotechnol.">
        <title>A standardized bacterial taxonomy based on genome phylogeny substantially revises the tree of life.</title>
        <authorList>
            <person name="Parks D.H."/>
            <person name="Chuvochina M."/>
            <person name="Waite D.W."/>
            <person name="Rinke C."/>
            <person name="Skarshewski A."/>
            <person name="Chaumeil P.A."/>
            <person name="Hugenholtz P."/>
        </authorList>
    </citation>
    <scope>NUCLEOTIDE SEQUENCE [LARGE SCALE GENOMIC DNA]</scope>
    <source>
        <strain evidence="2">UBA12529</strain>
    </source>
</reference>
<dbReference type="Proteomes" id="UP000257240">
    <property type="component" value="Unassembled WGS sequence"/>
</dbReference>
<dbReference type="EMBL" id="DLVE01000025">
    <property type="protein sequence ID" value="HAA83560.1"/>
    <property type="molecule type" value="Genomic_DNA"/>
</dbReference>
<evidence type="ECO:0000313" key="3">
    <source>
        <dbReference type="Proteomes" id="UP000257240"/>
    </source>
</evidence>
<dbReference type="SUPFAM" id="SSF52540">
    <property type="entry name" value="P-loop containing nucleoside triphosphate hydrolases"/>
    <property type="match status" value="1"/>
</dbReference>
<feature type="domain" description="AAA+ ATPase" evidence="1">
    <location>
        <begin position="28"/>
        <end position="171"/>
    </location>
</feature>
<evidence type="ECO:0000259" key="1">
    <source>
        <dbReference type="SMART" id="SM00382"/>
    </source>
</evidence>
<dbReference type="InterPro" id="IPR027417">
    <property type="entry name" value="P-loop_NTPase"/>
</dbReference>
<dbReference type="SMART" id="SM00382">
    <property type="entry name" value="AAA"/>
    <property type="match status" value="1"/>
</dbReference>
<dbReference type="Gene3D" id="3.40.50.300">
    <property type="entry name" value="P-loop containing nucleotide triphosphate hydrolases"/>
    <property type="match status" value="1"/>
</dbReference>
<protein>
    <submittedName>
        <fullName evidence="2">DNA polymerase III subunit delta</fullName>
    </submittedName>
</protein>
<dbReference type="NCBIfam" id="TIGR00678">
    <property type="entry name" value="holB"/>
    <property type="match status" value="1"/>
</dbReference>
<dbReference type="GO" id="GO:0003887">
    <property type="term" value="F:DNA-directed DNA polymerase activity"/>
    <property type="evidence" value="ECO:0007669"/>
    <property type="project" value="InterPro"/>
</dbReference>
<proteinExistence type="predicted"/>
<dbReference type="InterPro" id="IPR004622">
    <property type="entry name" value="DNA_pol_HolB"/>
</dbReference>
<comment type="caution">
    <text evidence="2">The sequence shown here is derived from an EMBL/GenBank/DDBJ whole genome shotgun (WGS) entry which is preliminary data.</text>
</comment>
<gene>
    <name evidence="2" type="primary">holB</name>
    <name evidence="2" type="ORF">DCE01_02030</name>
</gene>
<dbReference type="FunFam" id="3.40.50.300:FF:001255">
    <property type="entry name" value="DNA polymerase III subunit delta"/>
    <property type="match status" value="1"/>
</dbReference>
<dbReference type="GO" id="GO:0008408">
    <property type="term" value="F:3'-5' exonuclease activity"/>
    <property type="evidence" value="ECO:0007669"/>
    <property type="project" value="InterPro"/>
</dbReference>
<dbReference type="InterPro" id="IPR003593">
    <property type="entry name" value="AAA+_ATPase"/>
</dbReference>
<evidence type="ECO:0000313" key="2">
    <source>
        <dbReference type="EMBL" id="HAA83560.1"/>
    </source>
</evidence>
<name>A0A117LCI9_9BACT</name>
<dbReference type="Pfam" id="PF13177">
    <property type="entry name" value="DNA_pol3_delta2"/>
    <property type="match status" value="1"/>
</dbReference>
<dbReference type="PANTHER" id="PTHR11669:SF8">
    <property type="entry name" value="DNA POLYMERASE III SUBUNIT DELTA"/>
    <property type="match status" value="1"/>
</dbReference>
<organism evidence="2 3">
    <name type="scientific">Thermodesulfobacterium commune</name>
    <dbReference type="NCBI Taxonomy" id="1741"/>
    <lineage>
        <taxon>Bacteria</taxon>
        <taxon>Pseudomonadati</taxon>
        <taxon>Thermodesulfobacteriota</taxon>
        <taxon>Thermodesulfobacteria</taxon>
        <taxon>Thermodesulfobacteriales</taxon>
        <taxon>Thermodesulfobacteriaceae</taxon>
        <taxon>Thermodesulfobacterium</taxon>
    </lineage>
</organism>
<accession>A0A117LCI9</accession>
<sequence>MNVITLDQILNQNPAVTLLKRALSTDRLSHAYLFTGPKGVGKETTAYAFVFHLFCQKDPLSPCGVCVACKKISKETHPDVLKISPEKKEIKIDQIREIINFLRYRPIEAKYKVILIQNAERMNLEAANALLKSLEEPPSYGIFILITENFTQLLPTVVSRSQVVRFHPLPKTTVYRVLTERYGFEKQVSQTLAEISQGSLGRALTIAEKGFLEELNSFVKAGFSNSPYLRFRVAERFASFNYQDLEVIFYLVLVWIWRSYLKRLIDYPYPEAFPEEIYPKEPYPAFSLIQETLQALDRYLNPELVFYRLFLRMFG</sequence>
<dbReference type="AlphaFoldDB" id="A0A117LCI9"/>
<dbReference type="InterPro" id="IPR050238">
    <property type="entry name" value="DNA_Rep/Repair_Clamp_Loader"/>
</dbReference>
<dbReference type="RefSeq" id="WP_273010535.1">
    <property type="nucleotide sequence ID" value="NZ_DAINLL010000006.1"/>
</dbReference>